<dbReference type="AlphaFoldDB" id="A0A8H6Z281"/>
<evidence type="ECO:0000313" key="2">
    <source>
        <dbReference type="Proteomes" id="UP000623467"/>
    </source>
</evidence>
<gene>
    <name evidence="1" type="ORF">MSAN_00762300</name>
</gene>
<proteinExistence type="predicted"/>
<keyword evidence="2" id="KW-1185">Reference proteome</keyword>
<evidence type="ECO:0008006" key="3">
    <source>
        <dbReference type="Google" id="ProtNLM"/>
    </source>
</evidence>
<dbReference type="EMBL" id="JACAZH010000004">
    <property type="protein sequence ID" value="KAF7371265.1"/>
    <property type="molecule type" value="Genomic_DNA"/>
</dbReference>
<name>A0A8H6Z281_9AGAR</name>
<accession>A0A8H6Z281</accession>
<evidence type="ECO:0000313" key="1">
    <source>
        <dbReference type="EMBL" id="KAF7371265.1"/>
    </source>
</evidence>
<dbReference type="Proteomes" id="UP000623467">
    <property type="component" value="Unassembled WGS sequence"/>
</dbReference>
<sequence>MEPLNSSYGRISHMTVDAPSIPVWMSLWAHLCNADWVNLERLSVTTTPPSVPTAASLAHRAPPAGFAVMPALKEMRLSGHPSFWATPALYGSLIALRLCRVGGKCCLDWGAFEQVLRWIPRLRLLQVAGVEWFNVADISPLVLGHLTDLHITYRHRSTLLPLRRLHMDSLTLLHVHVLSDTLYGFTDDFRDILARVHAVKLRLDWMSFDDLHWFLSNVPCIRELDITGCPDVTLENIKNMCSWGILKLPNLVDLTVAGYVAEALIPPTGAVAPGFTVYQKGTGAAGRDYAWRYGEGGIAEGAQCSFAYRGASIADQWAKYEYQRLELLV</sequence>
<dbReference type="InterPro" id="IPR032675">
    <property type="entry name" value="LRR_dom_sf"/>
</dbReference>
<dbReference type="OrthoDB" id="3070408at2759"/>
<organism evidence="1 2">
    <name type="scientific">Mycena sanguinolenta</name>
    <dbReference type="NCBI Taxonomy" id="230812"/>
    <lineage>
        <taxon>Eukaryota</taxon>
        <taxon>Fungi</taxon>
        <taxon>Dikarya</taxon>
        <taxon>Basidiomycota</taxon>
        <taxon>Agaricomycotina</taxon>
        <taxon>Agaricomycetes</taxon>
        <taxon>Agaricomycetidae</taxon>
        <taxon>Agaricales</taxon>
        <taxon>Marasmiineae</taxon>
        <taxon>Mycenaceae</taxon>
        <taxon>Mycena</taxon>
    </lineage>
</organism>
<dbReference type="Gene3D" id="3.80.10.10">
    <property type="entry name" value="Ribonuclease Inhibitor"/>
    <property type="match status" value="1"/>
</dbReference>
<comment type="caution">
    <text evidence="1">The sequence shown here is derived from an EMBL/GenBank/DDBJ whole genome shotgun (WGS) entry which is preliminary data.</text>
</comment>
<reference evidence="1" key="1">
    <citation type="submission" date="2020-05" db="EMBL/GenBank/DDBJ databases">
        <title>Mycena genomes resolve the evolution of fungal bioluminescence.</title>
        <authorList>
            <person name="Tsai I.J."/>
        </authorList>
    </citation>
    <scope>NUCLEOTIDE SEQUENCE</scope>
    <source>
        <strain evidence="1">160909Yilan</strain>
    </source>
</reference>
<dbReference type="SUPFAM" id="SSF52047">
    <property type="entry name" value="RNI-like"/>
    <property type="match status" value="1"/>
</dbReference>
<protein>
    <recommendedName>
        <fullName evidence="3">F-box protein</fullName>
    </recommendedName>
</protein>